<proteinExistence type="predicted"/>
<protein>
    <submittedName>
        <fullName evidence="1">Uncharacterized protein</fullName>
    </submittedName>
</protein>
<reference evidence="1" key="1">
    <citation type="submission" date="2018-05" db="EMBL/GenBank/DDBJ databases">
        <authorList>
            <person name="Lanie J.A."/>
            <person name="Ng W.-L."/>
            <person name="Kazmierczak K.M."/>
            <person name="Andrzejewski T.M."/>
            <person name="Davidsen T.M."/>
            <person name="Wayne K.J."/>
            <person name="Tettelin H."/>
            <person name="Glass J.I."/>
            <person name="Rusch D."/>
            <person name="Podicherti R."/>
            <person name="Tsui H.-C.T."/>
            <person name="Winkler M.E."/>
        </authorList>
    </citation>
    <scope>NUCLEOTIDE SEQUENCE</scope>
</reference>
<gene>
    <name evidence="1" type="ORF">METZ01_LOCUS229636</name>
</gene>
<feature type="non-terminal residue" evidence="1">
    <location>
        <position position="60"/>
    </location>
</feature>
<evidence type="ECO:0000313" key="1">
    <source>
        <dbReference type="EMBL" id="SVB76782.1"/>
    </source>
</evidence>
<dbReference type="AlphaFoldDB" id="A0A382GPG6"/>
<name>A0A382GPG6_9ZZZZ</name>
<sequence>MRDNMKSENTFKINLLLHSMKTFILFLLFLSFSHIQGQTTYQISGRAMDESDKKIGPVRV</sequence>
<organism evidence="1">
    <name type="scientific">marine metagenome</name>
    <dbReference type="NCBI Taxonomy" id="408172"/>
    <lineage>
        <taxon>unclassified sequences</taxon>
        <taxon>metagenomes</taxon>
        <taxon>ecological metagenomes</taxon>
    </lineage>
</organism>
<accession>A0A382GPG6</accession>
<dbReference type="EMBL" id="UINC01056580">
    <property type="protein sequence ID" value="SVB76782.1"/>
    <property type="molecule type" value="Genomic_DNA"/>
</dbReference>